<reference evidence="1" key="1">
    <citation type="submission" date="2023-03" db="EMBL/GenBank/DDBJ databases">
        <title>Massive genome expansion in bonnet fungi (Mycena s.s.) driven by repeated elements and novel gene families across ecological guilds.</title>
        <authorList>
            <consortium name="Lawrence Berkeley National Laboratory"/>
            <person name="Harder C.B."/>
            <person name="Miyauchi S."/>
            <person name="Viragh M."/>
            <person name="Kuo A."/>
            <person name="Thoen E."/>
            <person name="Andreopoulos B."/>
            <person name="Lu D."/>
            <person name="Skrede I."/>
            <person name="Drula E."/>
            <person name="Henrissat B."/>
            <person name="Morin E."/>
            <person name="Kohler A."/>
            <person name="Barry K."/>
            <person name="LaButti K."/>
            <person name="Morin E."/>
            <person name="Salamov A."/>
            <person name="Lipzen A."/>
            <person name="Mereny Z."/>
            <person name="Hegedus B."/>
            <person name="Baldrian P."/>
            <person name="Stursova M."/>
            <person name="Weitz H."/>
            <person name="Taylor A."/>
            <person name="Grigoriev I.V."/>
            <person name="Nagy L.G."/>
            <person name="Martin F."/>
            <person name="Kauserud H."/>
        </authorList>
    </citation>
    <scope>NUCLEOTIDE SEQUENCE</scope>
    <source>
        <strain evidence="1">CBHHK200</strain>
    </source>
</reference>
<dbReference type="Proteomes" id="UP001218188">
    <property type="component" value="Unassembled WGS sequence"/>
</dbReference>
<sequence>MAHELLRHCKYLAECTLAVDENRDRYTVDAAEQCLIEVPALFSLCILFSSCEAATDFFQLLKIPALRRLQLVSDSSGELLECLQRTRTQLSTLQLCDITLIEEADDLKELFSLQPDITVLEVSRCNGPTFWKALTQANPVKFSLDSNVLSAAQPRAATGECEAYGTPRRRQMHGGCRIGIENSFAVVQVSPHRPYPELSRGLRAAHPRTSNSILGSVGYSRKSDGGRSMVLLWV</sequence>
<keyword evidence="2" id="KW-1185">Reference proteome</keyword>
<name>A0AAD6WQ51_9AGAR</name>
<proteinExistence type="predicted"/>
<dbReference type="AlphaFoldDB" id="A0AAD6WQ51"/>
<comment type="caution">
    <text evidence="1">The sequence shown here is derived from an EMBL/GenBank/DDBJ whole genome shotgun (WGS) entry which is preliminary data.</text>
</comment>
<gene>
    <name evidence="1" type="ORF">C8F04DRAFT_1195993</name>
</gene>
<protein>
    <submittedName>
        <fullName evidence="1">Uncharacterized protein</fullName>
    </submittedName>
</protein>
<dbReference type="EMBL" id="JARJCM010000246">
    <property type="protein sequence ID" value="KAJ7020945.1"/>
    <property type="molecule type" value="Genomic_DNA"/>
</dbReference>
<accession>A0AAD6WQ51</accession>
<evidence type="ECO:0000313" key="1">
    <source>
        <dbReference type="EMBL" id="KAJ7020945.1"/>
    </source>
</evidence>
<organism evidence="1 2">
    <name type="scientific">Mycena alexandri</name>
    <dbReference type="NCBI Taxonomy" id="1745969"/>
    <lineage>
        <taxon>Eukaryota</taxon>
        <taxon>Fungi</taxon>
        <taxon>Dikarya</taxon>
        <taxon>Basidiomycota</taxon>
        <taxon>Agaricomycotina</taxon>
        <taxon>Agaricomycetes</taxon>
        <taxon>Agaricomycetidae</taxon>
        <taxon>Agaricales</taxon>
        <taxon>Marasmiineae</taxon>
        <taxon>Mycenaceae</taxon>
        <taxon>Mycena</taxon>
    </lineage>
</organism>
<evidence type="ECO:0000313" key="2">
    <source>
        <dbReference type="Proteomes" id="UP001218188"/>
    </source>
</evidence>